<comment type="caution">
    <text evidence="3">The sequence shown here is derived from an EMBL/GenBank/DDBJ whole genome shotgun (WGS) entry which is preliminary data.</text>
</comment>
<accession>A0A6G1C2F2</accession>
<dbReference type="Proteomes" id="UP000479710">
    <property type="component" value="Unassembled WGS sequence"/>
</dbReference>
<organism evidence="3 4">
    <name type="scientific">Oryza meyeriana var. granulata</name>
    <dbReference type="NCBI Taxonomy" id="110450"/>
    <lineage>
        <taxon>Eukaryota</taxon>
        <taxon>Viridiplantae</taxon>
        <taxon>Streptophyta</taxon>
        <taxon>Embryophyta</taxon>
        <taxon>Tracheophyta</taxon>
        <taxon>Spermatophyta</taxon>
        <taxon>Magnoliopsida</taxon>
        <taxon>Liliopsida</taxon>
        <taxon>Poales</taxon>
        <taxon>Poaceae</taxon>
        <taxon>BOP clade</taxon>
        <taxon>Oryzoideae</taxon>
        <taxon>Oryzeae</taxon>
        <taxon>Oryzinae</taxon>
        <taxon>Oryza</taxon>
        <taxon>Oryza meyeriana</taxon>
    </lineage>
</organism>
<dbReference type="Pfam" id="PF07727">
    <property type="entry name" value="RVT_2"/>
    <property type="match status" value="1"/>
</dbReference>
<dbReference type="InterPro" id="IPR057670">
    <property type="entry name" value="SH3_retrovirus"/>
</dbReference>
<feature type="domain" description="Retroviral polymerase SH3-like" evidence="2">
    <location>
        <begin position="2"/>
        <end position="44"/>
    </location>
</feature>
<dbReference type="InterPro" id="IPR013103">
    <property type="entry name" value="RVT_2"/>
</dbReference>
<protein>
    <submittedName>
        <fullName evidence="3">Uncharacterized protein</fullName>
    </submittedName>
</protein>
<name>A0A6G1C2F2_9ORYZ</name>
<dbReference type="EMBL" id="SPHZ02000011">
    <property type="protein sequence ID" value="KAF0894360.1"/>
    <property type="molecule type" value="Genomic_DNA"/>
</dbReference>
<dbReference type="AlphaFoldDB" id="A0A6G1C2F2"/>
<gene>
    <name evidence="3" type="ORF">E2562_038477</name>
</gene>
<proteinExistence type="predicted"/>
<dbReference type="SUPFAM" id="SSF56672">
    <property type="entry name" value="DNA/RNA polymerases"/>
    <property type="match status" value="1"/>
</dbReference>
<dbReference type="InterPro" id="IPR043502">
    <property type="entry name" value="DNA/RNA_pol_sf"/>
</dbReference>
<dbReference type="OrthoDB" id="6112794at2759"/>
<evidence type="ECO:0000259" key="1">
    <source>
        <dbReference type="Pfam" id="PF07727"/>
    </source>
</evidence>
<evidence type="ECO:0000313" key="3">
    <source>
        <dbReference type="EMBL" id="KAF0894360.1"/>
    </source>
</evidence>
<dbReference type="Pfam" id="PF25597">
    <property type="entry name" value="SH3_retrovirus"/>
    <property type="match status" value="1"/>
</dbReference>
<evidence type="ECO:0000313" key="4">
    <source>
        <dbReference type="Proteomes" id="UP000479710"/>
    </source>
</evidence>
<keyword evidence="4" id="KW-1185">Reference proteome</keyword>
<feature type="domain" description="Reverse transcriptase Ty1/copia-type" evidence="1">
    <location>
        <begin position="175"/>
        <end position="320"/>
    </location>
</feature>
<evidence type="ECO:0000259" key="2">
    <source>
        <dbReference type="Pfam" id="PF25597"/>
    </source>
</evidence>
<reference evidence="3 4" key="1">
    <citation type="submission" date="2019-11" db="EMBL/GenBank/DDBJ databases">
        <title>Whole genome sequence of Oryza granulata.</title>
        <authorList>
            <person name="Li W."/>
        </authorList>
    </citation>
    <scope>NUCLEOTIDE SEQUENCE [LARGE SCALE GENOMIC DNA]</scope>
    <source>
        <strain evidence="4">cv. Menghai</strain>
        <tissue evidence="3">Leaf</tissue>
    </source>
</reference>
<sequence length="322" mass="35383">MPMIFVGYEPGAKAYRCYDPASRRVVVSCDVVFDEAAQWDWSAEDGGCQVDDEPFTVEYTTEYVSGAPQVAAWMPALVAPSSAPAGSPMPATPLAAPTLATSLPDEPINFVTPPADLGEDLDVDHDDDALLRFRAIDAIIGPASPPGLAPRVLDEDLMFTTADEPTSFGEAEREASIGLKWVFKVKRDEHGNVIRHKAHLVANGYVQRAGINFDEVFAPVARMESVRMLLALAAHERWTVHHMDIKSAFLNGDLKEEVYVSHPPGFIVDGSEQKVLRLRKALYGLRQAPRAWNAKLDALLVLLRFQRSSLEHGIYMQNKGAS</sequence>